<organism evidence="3 4">
    <name type="scientific">Circinella minor</name>
    <dbReference type="NCBI Taxonomy" id="1195481"/>
    <lineage>
        <taxon>Eukaryota</taxon>
        <taxon>Fungi</taxon>
        <taxon>Fungi incertae sedis</taxon>
        <taxon>Mucoromycota</taxon>
        <taxon>Mucoromycotina</taxon>
        <taxon>Mucoromycetes</taxon>
        <taxon>Mucorales</taxon>
        <taxon>Lichtheimiaceae</taxon>
        <taxon>Circinella</taxon>
    </lineage>
</organism>
<reference evidence="3 4" key="1">
    <citation type="submission" date="2020-12" db="EMBL/GenBank/DDBJ databases">
        <title>Metabolic potential, ecology and presence of endohyphal bacteria is reflected in genomic diversity of Mucoromycotina.</title>
        <authorList>
            <person name="Muszewska A."/>
            <person name="Okrasinska A."/>
            <person name="Steczkiewicz K."/>
            <person name="Drgas O."/>
            <person name="Orlowska M."/>
            <person name="Perlinska-Lenart U."/>
            <person name="Aleksandrzak-Piekarczyk T."/>
            <person name="Szatraj K."/>
            <person name="Zielenkiewicz U."/>
            <person name="Pilsyk S."/>
            <person name="Malc E."/>
            <person name="Mieczkowski P."/>
            <person name="Kruszewska J.S."/>
            <person name="Biernat P."/>
            <person name="Pawlowska J."/>
        </authorList>
    </citation>
    <scope>NUCLEOTIDE SEQUENCE [LARGE SCALE GENOMIC DNA]</scope>
    <source>
        <strain evidence="3 4">CBS 142.35</strain>
    </source>
</reference>
<evidence type="ECO:0000313" key="4">
    <source>
        <dbReference type="Proteomes" id="UP000646827"/>
    </source>
</evidence>
<evidence type="ECO:0000259" key="2">
    <source>
        <dbReference type="Pfam" id="PF07859"/>
    </source>
</evidence>
<evidence type="ECO:0000313" key="3">
    <source>
        <dbReference type="EMBL" id="KAG2221494.1"/>
    </source>
</evidence>
<feature type="domain" description="Alpha/beta hydrolase fold-3" evidence="2">
    <location>
        <begin position="103"/>
        <end position="309"/>
    </location>
</feature>
<protein>
    <recommendedName>
        <fullName evidence="2">Alpha/beta hydrolase fold-3 domain-containing protein</fullName>
    </recommendedName>
</protein>
<dbReference type="EMBL" id="JAEPRB010000107">
    <property type="protein sequence ID" value="KAG2221494.1"/>
    <property type="molecule type" value="Genomic_DNA"/>
</dbReference>
<accession>A0A8H7S2I5</accession>
<keyword evidence="1" id="KW-0812">Transmembrane</keyword>
<dbReference type="InterPro" id="IPR013094">
    <property type="entry name" value="AB_hydrolase_3"/>
</dbReference>
<dbReference type="InterPro" id="IPR029058">
    <property type="entry name" value="AB_hydrolase_fold"/>
</dbReference>
<sequence length="320" mass="35590">MTNNEKKRQIILPAPVVLDPVYTAFLIEERNTVNEQPFSTGDDNSEPNDVTVQKIRNSEERAYAIQKLPSVIEEDKTIVYNSVEVRLTFLRPLGTEKEKLPAVIFYHGGGFIAGSKLIYGKPVRDISIQNNVTVVFVNYSLAPEVQFPVINEECFSALAWVVENGDSININVNKLAICGDSCGGQIVAATALMAKERGFEEAIKTQIMIYPMTAPKESSFESYELFGNGDYGLAFAQVMFAKNMYFGDNDNYDKNNIYAFPLVATNDELKDLPPALILTAEADVLRDEGESYARRLLVAQVPTLAIRILGAGWYIVVFLC</sequence>
<keyword evidence="4" id="KW-1185">Reference proteome</keyword>
<dbReference type="GO" id="GO:0019433">
    <property type="term" value="P:triglyceride catabolic process"/>
    <property type="evidence" value="ECO:0007669"/>
    <property type="project" value="TreeGrafter"/>
</dbReference>
<keyword evidence="1" id="KW-0472">Membrane</keyword>
<dbReference type="GO" id="GO:0005829">
    <property type="term" value="C:cytosol"/>
    <property type="evidence" value="ECO:0007669"/>
    <property type="project" value="TreeGrafter"/>
</dbReference>
<dbReference type="SUPFAM" id="SSF53474">
    <property type="entry name" value="alpha/beta-Hydrolases"/>
    <property type="match status" value="1"/>
</dbReference>
<dbReference type="OrthoDB" id="408631at2759"/>
<dbReference type="Pfam" id="PF07859">
    <property type="entry name" value="Abhydrolase_3"/>
    <property type="match status" value="1"/>
</dbReference>
<dbReference type="GO" id="GO:0004806">
    <property type="term" value="F:triacylglycerol lipase activity"/>
    <property type="evidence" value="ECO:0007669"/>
    <property type="project" value="TreeGrafter"/>
</dbReference>
<proteinExistence type="predicted"/>
<dbReference type="GO" id="GO:0004771">
    <property type="term" value="F:sterol ester esterase activity"/>
    <property type="evidence" value="ECO:0007669"/>
    <property type="project" value="TreeGrafter"/>
</dbReference>
<dbReference type="Proteomes" id="UP000646827">
    <property type="component" value="Unassembled WGS sequence"/>
</dbReference>
<keyword evidence="1" id="KW-1133">Transmembrane helix</keyword>
<gene>
    <name evidence="3" type="ORF">INT45_008819</name>
</gene>
<feature type="transmembrane region" description="Helical" evidence="1">
    <location>
        <begin position="296"/>
        <end position="316"/>
    </location>
</feature>
<name>A0A8H7S2I5_9FUNG</name>
<comment type="caution">
    <text evidence="3">The sequence shown here is derived from an EMBL/GenBank/DDBJ whole genome shotgun (WGS) entry which is preliminary data.</text>
</comment>
<dbReference type="Gene3D" id="3.40.50.1820">
    <property type="entry name" value="alpha/beta hydrolase"/>
    <property type="match status" value="1"/>
</dbReference>
<dbReference type="PANTHER" id="PTHR23025">
    <property type="entry name" value="TRIACYLGLYCEROL LIPASE"/>
    <property type="match status" value="1"/>
</dbReference>
<dbReference type="PANTHER" id="PTHR23025:SF4">
    <property type="entry name" value="ALPHA_BETA HYDROLASE FOLD-3 DOMAIN-CONTAINING PROTEIN"/>
    <property type="match status" value="1"/>
</dbReference>
<evidence type="ECO:0000256" key="1">
    <source>
        <dbReference type="SAM" id="Phobius"/>
    </source>
</evidence>
<dbReference type="AlphaFoldDB" id="A0A8H7S2I5"/>